<gene>
    <name evidence="1" type="ORF">OY14_04365</name>
</gene>
<dbReference type="AlphaFoldDB" id="A0A0A7UWP3"/>
<evidence type="ECO:0000313" key="2">
    <source>
        <dbReference type="Proteomes" id="UP000030940"/>
    </source>
</evidence>
<dbReference type="Proteomes" id="UP000030940">
    <property type="component" value="Plasmid cp26"/>
</dbReference>
<accession>A0A0A7UWP3</accession>
<geneLocation type="plasmid" evidence="1 2">
    <name>cp26</name>
</geneLocation>
<dbReference type="HOGENOM" id="CLU_2895079_0_0_12"/>
<dbReference type="EMBL" id="CP009911">
    <property type="protein sequence ID" value="AJA90686.1"/>
    <property type="molecule type" value="Genomic_DNA"/>
</dbReference>
<organism evidence="1 2">
    <name type="scientific">Borreliella chilensis</name>
    <dbReference type="NCBI Taxonomy" id="1245910"/>
    <lineage>
        <taxon>Bacteria</taxon>
        <taxon>Pseudomonadati</taxon>
        <taxon>Spirochaetota</taxon>
        <taxon>Spirochaetia</taxon>
        <taxon>Spirochaetales</taxon>
        <taxon>Borreliaceae</taxon>
        <taxon>Borreliella</taxon>
    </lineage>
</organism>
<name>A0A0A7UWP3_9SPIR</name>
<keyword evidence="2" id="KW-1185">Reference proteome</keyword>
<sequence>MEKKDIHKNKRIQMFIGLKTGLLTNKNKLVNILKNNNNINEKTANNLEKKLYQSNFFKKNNT</sequence>
<reference evidence="1 2" key="1">
    <citation type="journal article" date="2015" name="Genome Announc.">
        <title>Genome Sequence of Borrelia chilensis VA1, a South American Member of the Lyme Borreliosis Group.</title>
        <authorList>
            <person name="Huang W."/>
            <person name="Ojaimi C."/>
            <person name="Fallon J.T."/>
            <person name="Travisany D."/>
            <person name="Maass A."/>
            <person name="Ivanova L."/>
            <person name="Tomova A."/>
            <person name="Gonzalez-Acuna D."/>
            <person name="Godfrey H.P."/>
            <person name="Cabello F.C."/>
        </authorList>
    </citation>
    <scope>NUCLEOTIDE SEQUENCE [LARGE SCALE GENOMIC DNA]</scope>
    <source>
        <strain evidence="1 2">VA1</strain>
        <plasmid evidence="1">cp26</plasmid>
    </source>
</reference>
<evidence type="ECO:0000313" key="1">
    <source>
        <dbReference type="EMBL" id="AJA90686.1"/>
    </source>
</evidence>
<proteinExistence type="predicted"/>
<keyword evidence="1" id="KW-0614">Plasmid</keyword>
<dbReference type="KEGG" id="bchi:OY14_04365"/>
<protein>
    <submittedName>
        <fullName evidence="1">Uncharacterized protein</fullName>
    </submittedName>
</protein>